<dbReference type="InParanoid" id="A0A1C4Y5L3"/>
<dbReference type="AlphaFoldDB" id="A0A1C4Y5L3"/>
<feature type="signal peptide" evidence="1">
    <location>
        <begin position="1"/>
        <end position="27"/>
    </location>
</feature>
<dbReference type="Gene3D" id="2.30.30.40">
    <property type="entry name" value="SH3 Domains"/>
    <property type="match status" value="1"/>
</dbReference>
<gene>
    <name evidence="2" type="ORF">GA0070618_3612</name>
</gene>
<evidence type="ECO:0000313" key="2">
    <source>
        <dbReference type="EMBL" id="SCF16017.1"/>
    </source>
</evidence>
<protein>
    <recommendedName>
        <fullName evidence="4">SH3 domain-containing protein</fullName>
    </recommendedName>
</protein>
<keyword evidence="3" id="KW-1185">Reference proteome</keyword>
<feature type="chain" id="PRO_5038828448" description="SH3 domain-containing protein" evidence="1">
    <location>
        <begin position="28"/>
        <end position="123"/>
    </location>
</feature>
<organism evidence="2 3">
    <name type="scientific">Micromonospora echinospora</name>
    <name type="common">Micromonospora purpurea</name>
    <dbReference type="NCBI Taxonomy" id="1877"/>
    <lineage>
        <taxon>Bacteria</taxon>
        <taxon>Bacillati</taxon>
        <taxon>Actinomycetota</taxon>
        <taxon>Actinomycetes</taxon>
        <taxon>Micromonosporales</taxon>
        <taxon>Micromonosporaceae</taxon>
        <taxon>Micromonospora</taxon>
    </lineage>
</organism>
<proteinExistence type="predicted"/>
<evidence type="ECO:0008006" key="4">
    <source>
        <dbReference type="Google" id="ProtNLM"/>
    </source>
</evidence>
<dbReference type="RefSeq" id="WP_088982670.1">
    <property type="nucleotide sequence ID" value="NZ_LT607413.1"/>
</dbReference>
<reference evidence="3" key="1">
    <citation type="submission" date="2016-06" db="EMBL/GenBank/DDBJ databases">
        <authorList>
            <person name="Varghese N."/>
            <person name="Submissions Spin"/>
        </authorList>
    </citation>
    <scope>NUCLEOTIDE SEQUENCE [LARGE SCALE GENOMIC DNA]</scope>
    <source>
        <strain evidence="3">DSM 43816</strain>
    </source>
</reference>
<accession>A0A1C4Y5L3</accession>
<evidence type="ECO:0000313" key="3">
    <source>
        <dbReference type="Proteomes" id="UP000198253"/>
    </source>
</evidence>
<dbReference type="OrthoDB" id="3695382at2"/>
<sequence length="123" mass="12320">MKVAKSVGIALAALFGSVMFLAAPAAAAPAPAPAAAAVGEVGAQASFCATGRVESWATNLPIRAAASTAGALITTAQPGYQYNCDGTVTGQSVTACGVTSNVWVRIVFSGQWGYTYMACLNDV</sequence>
<dbReference type="Proteomes" id="UP000198253">
    <property type="component" value="Chromosome I"/>
</dbReference>
<name>A0A1C4Y5L3_MICEC</name>
<dbReference type="EMBL" id="LT607413">
    <property type="protein sequence ID" value="SCF16017.1"/>
    <property type="molecule type" value="Genomic_DNA"/>
</dbReference>
<evidence type="ECO:0000256" key="1">
    <source>
        <dbReference type="SAM" id="SignalP"/>
    </source>
</evidence>
<keyword evidence="1" id="KW-0732">Signal</keyword>